<evidence type="ECO:0000256" key="4">
    <source>
        <dbReference type="ARBA" id="ARBA00022989"/>
    </source>
</evidence>
<feature type="transmembrane region" description="Helical" evidence="8">
    <location>
        <begin position="118"/>
        <end position="138"/>
    </location>
</feature>
<name>A0A1J1HTU0_9DIPT</name>
<dbReference type="PANTHER" id="PTHR23505:SF79">
    <property type="entry name" value="PROTEIN SPINSTER"/>
    <property type="match status" value="1"/>
</dbReference>
<feature type="region of interest" description="Disordered" evidence="7">
    <location>
        <begin position="548"/>
        <end position="571"/>
    </location>
</feature>
<proteinExistence type="inferred from homology"/>
<dbReference type="PANTHER" id="PTHR23505">
    <property type="entry name" value="SPINSTER"/>
    <property type="match status" value="1"/>
</dbReference>
<feature type="transmembrane region" description="Helical" evidence="8">
    <location>
        <begin position="78"/>
        <end position="98"/>
    </location>
</feature>
<evidence type="ECO:0000256" key="7">
    <source>
        <dbReference type="SAM" id="MobiDB-lite"/>
    </source>
</evidence>
<feature type="transmembrane region" description="Helical" evidence="8">
    <location>
        <begin position="286"/>
        <end position="307"/>
    </location>
</feature>
<comment type="subcellular location">
    <subcellularLocation>
        <location evidence="1">Membrane</location>
        <topology evidence="1">Multi-pass membrane protein</topology>
    </subcellularLocation>
</comment>
<keyword evidence="11" id="KW-1185">Reference proteome</keyword>
<dbReference type="SUPFAM" id="SSF103473">
    <property type="entry name" value="MFS general substrate transporter"/>
    <property type="match status" value="1"/>
</dbReference>
<protein>
    <submittedName>
        <fullName evidence="10">CLUMA_CG005155, isoform A</fullName>
    </submittedName>
</protein>
<evidence type="ECO:0000256" key="3">
    <source>
        <dbReference type="ARBA" id="ARBA00022692"/>
    </source>
</evidence>
<dbReference type="OrthoDB" id="6770063at2759"/>
<dbReference type="Pfam" id="PF07690">
    <property type="entry name" value="MFS_1"/>
    <property type="match status" value="1"/>
</dbReference>
<feature type="transmembrane region" description="Helical" evidence="8">
    <location>
        <begin position="204"/>
        <end position="223"/>
    </location>
</feature>
<sequence>MSNLKYQKVETNSSDSQEEITQQNTMAHVSNIPSTHSSQQLMSDAESVLTEEDSKSLSRRSRQAETTLGFRSVTSKEWFTVAVLCFINLINYMDRFTIAGVLTDIQDSFGIKDDEGGLLQTVFILSYMIFAPIFGYLGDRFSRKAIMAFGITLWGATTLLGSFMNHFGWFIAFRALVGIGEASYSTIAPTILSDLFIHDLRSKMLAIFYFAIPVGSGLGYIVGSETAKALGSWHWALRVTPVLALVAVFLLYFIEEPERGQSEGSAHMETTSYIEDVKDVCKNRSFMLSTAGFTCVAFVAGALAWFGPKFMHLGLKMQPGNENIQLNDISYKFGIVAMMAGLIGVPLGSGLAQRLRPIDASCDPLICAFGLITSAPFVYLGLVVAPYSTNWCFFFVFLAEVTLNLCWSIVADMLLYVVVPTRRSTAEAFQILISHAFGDAGSPYLVGLISESLKPVLRSYEKGVNLDVNFGKVIESFSQVAENATSVVTTSLVPHDSTNVQFKALQYSLFSTSFVEVLGGVFFLLTAVYVLKDRANVDRAVAESNVNGETNNQYVSEQSEQSEQSTSVSEN</sequence>
<dbReference type="AlphaFoldDB" id="A0A1J1HTU0"/>
<accession>A0A1J1HTU0</accession>
<feature type="transmembrane region" description="Helical" evidence="8">
    <location>
        <begin position="329"/>
        <end position="352"/>
    </location>
</feature>
<keyword evidence="2" id="KW-0813">Transport</keyword>
<dbReference type="GO" id="GO:0016020">
    <property type="term" value="C:membrane"/>
    <property type="evidence" value="ECO:0007669"/>
    <property type="project" value="UniProtKB-SubCell"/>
</dbReference>
<feature type="transmembrane region" description="Helical" evidence="8">
    <location>
        <begin position="169"/>
        <end position="192"/>
    </location>
</feature>
<dbReference type="GO" id="GO:0022857">
    <property type="term" value="F:transmembrane transporter activity"/>
    <property type="evidence" value="ECO:0007669"/>
    <property type="project" value="InterPro"/>
</dbReference>
<evidence type="ECO:0000313" key="10">
    <source>
        <dbReference type="EMBL" id="CRK91488.1"/>
    </source>
</evidence>
<feature type="domain" description="Major facilitator superfamily (MFS) profile" evidence="9">
    <location>
        <begin position="80"/>
        <end position="499"/>
    </location>
</feature>
<organism evidence="10 11">
    <name type="scientific">Clunio marinus</name>
    <dbReference type="NCBI Taxonomy" id="568069"/>
    <lineage>
        <taxon>Eukaryota</taxon>
        <taxon>Metazoa</taxon>
        <taxon>Ecdysozoa</taxon>
        <taxon>Arthropoda</taxon>
        <taxon>Hexapoda</taxon>
        <taxon>Insecta</taxon>
        <taxon>Pterygota</taxon>
        <taxon>Neoptera</taxon>
        <taxon>Endopterygota</taxon>
        <taxon>Diptera</taxon>
        <taxon>Nematocera</taxon>
        <taxon>Chironomoidea</taxon>
        <taxon>Chironomidae</taxon>
        <taxon>Clunio</taxon>
    </lineage>
</organism>
<gene>
    <name evidence="10" type="primary">putative Protein spinster</name>
    <name evidence="10" type="ORF">CLUMA_CG005155</name>
</gene>
<feature type="transmembrane region" description="Helical" evidence="8">
    <location>
        <begin position="145"/>
        <end position="163"/>
    </location>
</feature>
<dbReference type="CDD" id="cd17328">
    <property type="entry name" value="MFS_spinster_like"/>
    <property type="match status" value="1"/>
</dbReference>
<comment type="similarity">
    <text evidence="6">Belongs to the major facilitator superfamily. Spinster (TC 2.A.1.49) family.</text>
</comment>
<dbReference type="InterPro" id="IPR036259">
    <property type="entry name" value="MFS_trans_sf"/>
</dbReference>
<keyword evidence="4 8" id="KW-1133">Transmembrane helix</keyword>
<feature type="transmembrane region" description="Helical" evidence="8">
    <location>
        <begin position="393"/>
        <end position="419"/>
    </location>
</feature>
<reference evidence="10 11" key="1">
    <citation type="submission" date="2015-04" db="EMBL/GenBank/DDBJ databases">
        <authorList>
            <person name="Syromyatnikov M.Y."/>
            <person name="Popov V.N."/>
        </authorList>
    </citation>
    <scope>NUCLEOTIDE SEQUENCE [LARGE SCALE GENOMIC DNA]</scope>
</reference>
<evidence type="ECO:0000256" key="6">
    <source>
        <dbReference type="ARBA" id="ARBA00024338"/>
    </source>
</evidence>
<evidence type="ECO:0000256" key="2">
    <source>
        <dbReference type="ARBA" id="ARBA00022448"/>
    </source>
</evidence>
<dbReference type="InterPro" id="IPR011701">
    <property type="entry name" value="MFS"/>
</dbReference>
<feature type="transmembrane region" description="Helical" evidence="8">
    <location>
        <begin position="431"/>
        <end position="450"/>
    </location>
</feature>
<feature type="transmembrane region" description="Helical" evidence="8">
    <location>
        <begin position="364"/>
        <end position="387"/>
    </location>
</feature>
<dbReference type="InterPro" id="IPR020846">
    <property type="entry name" value="MFS_dom"/>
</dbReference>
<keyword evidence="5 8" id="KW-0472">Membrane</keyword>
<dbReference type="Gene3D" id="1.20.1250.20">
    <property type="entry name" value="MFS general substrate transporter like domains"/>
    <property type="match status" value="1"/>
</dbReference>
<evidence type="ECO:0000256" key="1">
    <source>
        <dbReference type="ARBA" id="ARBA00004141"/>
    </source>
</evidence>
<feature type="region of interest" description="Disordered" evidence="7">
    <location>
        <begin position="1"/>
        <end position="35"/>
    </location>
</feature>
<dbReference type="Proteomes" id="UP000183832">
    <property type="component" value="Unassembled WGS sequence"/>
</dbReference>
<feature type="transmembrane region" description="Helical" evidence="8">
    <location>
        <begin position="235"/>
        <end position="254"/>
    </location>
</feature>
<dbReference type="PROSITE" id="PS50850">
    <property type="entry name" value="MFS"/>
    <property type="match status" value="1"/>
</dbReference>
<evidence type="ECO:0000256" key="5">
    <source>
        <dbReference type="ARBA" id="ARBA00023136"/>
    </source>
</evidence>
<feature type="transmembrane region" description="Helical" evidence="8">
    <location>
        <begin position="507"/>
        <end position="531"/>
    </location>
</feature>
<dbReference type="STRING" id="568069.A0A1J1HTU0"/>
<dbReference type="EMBL" id="CVRI01000021">
    <property type="protein sequence ID" value="CRK91488.1"/>
    <property type="molecule type" value="Genomic_DNA"/>
</dbReference>
<keyword evidence="3 8" id="KW-0812">Transmembrane</keyword>
<evidence type="ECO:0000256" key="8">
    <source>
        <dbReference type="SAM" id="Phobius"/>
    </source>
</evidence>
<feature type="compositionally biased region" description="Low complexity" evidence="7">
    <location>
        <begin position="553"/>
        <end position="571"/>
    </location>
</feature>
<dbReference type="InterPro" id="IPR044770">
    <property type="entry name" value="MFS_spinster-like"/>
</dbReference>
<evidence type="ECO:0000259" key="9">
    <source>
        <dbReference type="PROSITE" id="PS50850"/>
    </source>
</evidence>
<evidence type="ECO:0000313" key="11">
    <source>
        <dbReference type="Proteomes" id="UP000183832"/>
    </source>
</evidence>